<evidence type="ECO:0000256" key="6">
    <source>
        <dbReference type="ARBA" id="ARBA00022692"/>
    </source>
</evidence>
<keyword evidence="6 9" id="KW-0812">Transmembrane</keyword>
<evidence type="ECO:0000313" key="11">
    <source>
        <dbReference type="EMBL" id="EFO80760.1"/>
    </source>
</evidence>
<keyword evidence="5" id="KW-0762">Sugar transport</keyword>
<evidence type="ECO:0000256" key="9">
    <source>
        <dbReference type="RuleBase" id="RU363032"/>
    </source>
</evidence>
<dbReference type="Proteomes" id="UP000054010">
    <property type="component" value="Unassembled WGS sequence"/>
</dbReference>
<organism evidence="11 12">
    <name type="scientific">Oscillochloris trichoides DG-6</name>
    <dbReference type="NCBI Taxonomy" id="765420"/>
    <lineage>
        <taxon>Bacteria</taxon>
        <taxon>Bacillati</taxon>
        <taxon>Chloroflexota</taxon>
        <taxon>Chloroflexia</taxon>
        <taxon>Chloroflexales</taxon>
        <taxon>Chloroflexineae</taxon>
        <taxon>Oscillochloridaceae</taxon>
        <taxon>Oscillochloris</taxon>
    </lineage>
</organism>
<dbReference type="HOGENOM" id="CLU_016047_1_2_0"/>
<dbReference type="PROSITE" id="PS50928">
    <property type="entry name" value="ABC_TM1"/>
    <property type="match status" value="1"/>
</dbReference>
<reference evidence="11 12" key="1">
    <citation type="journal article" date="2011" name="J. Bacteriol.">
        <title>Draft genome sequence of the anoxygenic filamentous phototrophic bacterium Oscillochloris trichoides subsp. DG-6.</title>
        <authorList>
            <person name="Kuznetsov B.B."/>
            <person name="Ivanovsky R.N."/>
            <person name="Keppen O.I."/>
            <person name="Sukhacheva M.V."/>
            <person name="Bumazhkin B.K."/>
            <person name="Patutina E.O."/>
            <person name="Beletsky A.V."/>
            <person name="Mardanov A.V."/>
            <person name="Baslerov R.V."/>
            <person name="Panteleeva A.N."/>
            <person name="Kolganova T.V."/>
            <person name="Ravin N.V."/>
            <person name="Skryabin K.G."/>
        </authorList>
    </citation>
    <scope>NUCLEOTIDE SEQUENCE [LARGE SCALE GENOMIC DNA]</scope>
    <source>
        <strain evidence="11 12">DG-6</strain>
    </source>
</reference>
<evidence type="ECO:0000256" key="8">
    <source>
        <dbReference type="ARBA" id="ARBA00023136"/>
    </source>
</evidence>
<evidence type="ECO:0000256" key="4">
    <source>
        <dbReference type="ARBA" id="ARBA00022475"/>
    </source>
</evidence>
<evidence type="ECO:0000256" key="1">
    <source>
        <dbReference type="ARBA" id="ARBA00004651"/>
    </source>
</evidence>
<evidence type="ECO:0000256" key="7">
    <source>
        <dbReference type="ARBA" id="ARBA00022989"/>
    </source>
</evidence>
<feature type="transmembrane region" description="Helical" evidence="9">
    <location>
        <begin position="12"/>
        <end position="35"/>
    </location>
</feature>
<feature type="transmembrane region" description="Helical" evidence="9">
    <location>
        <begin position="144"/>
        <end position="161"/>
    </location>
</feature>
<dbReference type="SUPFAM" id="SSF161098">
    <property type="entry name" value="MetI-like"/>
    <property type="match status" value="1"/>
</dbReference>
<dbReference type="PANTHER" id="PTHR32243:SF50">
    <property type="entry name" value="MALTOSE_MALTODEXTRIN TRANSPORT SYSTEM PERMEASE PROTEIN MALG"/>
    <property type="match status" value="1"/>
</dbReference>
<evidence type="ECO:0000256" key="2">
    <source>
        <dbReference type="ARBA" id="ARBA00009047"/>
    </source>
</evidence>
<dbReference type="PANTHER" id="PTHR32243">
    <property type="entry name" value="MALTOSE TRANSPORT SYSTEM PERMEASE-RELATED"/>
    <property type="match status" value="1"/>
</dbReference>
<name>E1IDI0_9CHLR</name>
<dbReference type="OrthoDB" id="9794684at2"/>
<dbReference type="eggNOG" id="COG3833">
    <property type="taxonomic scope" value="Bacteria"/>
</dbReference>
<evidence type="ECO:0000256" key="3">
    <source>
        <dbReference type="ARBA" id="ARBA00022448"/>
    </source>
</evidence>
<dbReference type="InterPro" id="IPR000515">
    <property type="entry name" value="MetI-like"/>
</dbReference>
<comment type="similarity">
    <text evidence="2">Belongs to the binding-protein-dependent transport system permease family. MalFG subfamily.</text>
</comment>
<keyword evidence="3 9" id="KW-0813">Transport</keyword>
<gene>
    <name evidence="11" type="ORF">OSCT_1381</name>
</gene>
<dbReference type="STRING" id="765420.OSCT_1381"/>
<feature type="domain" description="ABC transmembrane type-1" evidence="10">
    <location>
        <begin position="74"/>
        <end position="266"/>
    </location>
</feature>
<evidence type="ECO:0000259" key="10">
    <source>
        <dbReference type="PROSITE" id="PS50928"/>
    </source>
</evidence>
<evidence type="ECO:0000256" key="5">
    <source>
        <dbReference type="ARBA" id="ARBA00022597"/>
    </source>
</evidence>
<dbReference type="Gene3D" id="1.10.3720.10">
    <property type="entry name" value="MetI-like"/>
    <property type="match status" value="1"/>
</dbReference>
<dbReference type="InterPro" id="IPR050901">
    <property type="entry name" value="BP-dep_ABC_trans_perm"/>
</dbReference>
<keyword evidence="8 9" id="KW-0472">Membrane</keyword>
<dbReference type="EMBL" id="ADVR01000041">
    <property type="protein sequence ID" value="EFO80760.1"/>
    <property type="molecule type" value="Genomic_DNA"/>
</dbReference>
<sequence>MRRKPTKAVLVLQYGILILGALFAIYPLWFALIASGRTGDRLYTLNLAGMFVPLEWTFENYRTMLFDRPLLTWLRNSLYVAGITTVVSLIVTTSAAFAFSRFKFYGREFGLILLLAIQTFPGVLALVAVAQLLTALGLYGKHEGLILAYTSTTLVFSTWNMKGYFDTIPVELEEAAQIDGCGPVQSFILIALPLARPALAVTALLGFLAGWGDFIFASVLVPAPDSMKLVVPGLYSMANSQSVPWGYFAAGGLLIIIPTILVFLFLQRYLESGLTVGGVKG</sequence>
<dbReference type="GO" id="GO:0005886">
    <property type="term" value="C:plasma membrane"/>
    <property type="evidence" value="ECO:0007669"/>
    <property type="project" value="UniProtKB-SubCell"/>
</dbReference>
<dbReference type="CDD" id="cd06261">
    <property type="entry name" value="TM_PBP2"/>
    <property type="match status" value="1"/>
</dbReference>
<dbReference type="InterPro" id="IPR035906">
    <property type="entry name" value="MetI-like_sf"/>
</dbReference>
<keyword evidence="4" id="KW-1003">Cell membrane</keyword>
<dbReference type="GO" id="GO:0015423">
    <property type="term" value="F:ABC-type maltose transporter activity"/>
    <property type="evidence" value="ECO:0007669"/>
    <property type="project" value="TreeGrafter"/>
</dbReference>
<feature type="transmembrane region" description="Helical" evidence="9">
    <location>
        <begin position="243"/>
        <end position="266"/>
    </location>
</feature>
<evidence type="ECO:0000313" key="12">
    <source>
        <dbReference type="Proteomes" id="UP000054010"/>
    </source>
</evidence>
<keyword evidence="12" id="KW-1185">Reference proteome</keyword>
<proteinExistence type="inferred from homology"/>
<comment type="subcellular location">
    <subcellularLocation>
        <location evidence="1 9">Cell membrane</location>
        <topology evidence="1 9">Multi-pass membrane protein</topology>
    </subcellularLocation>
</comment>
<feature type="transmembrane region" description="Helical" evidence="9">
    <location>
        <begin position="198"/>
        <end position="223"/>
    </location>
</feature>
<dbReference type="AlphaFoldDB" id="E1IDI0"/>
<protein>
    <submittedName>
        <fullName evidence="11">Binding-protein-dependent transport systems inner membrane component</fullName>
    </submittedName>
</protein>
<dbReference type="GO" id="GO:0042956">
    <property type="term" value="P:maltodextrin transmembrane transport"/>
    <property type="evidence" value="ECO:0007669"/>
    <property type="project" value="TreeGrafter"/>
</dbReference>
<keyword evidence="7 9" id="KW-1133">Transmembrane helix</keyword>
<feature type="transmembrane region" description="Helical" evidence="9">
    <location>
        <begin position="78"/>
        <end position="99"/>
    </location>
</feature>
<feature type="transmembrane region" description="Helical" evidence="9">
    <location>
        <begin position="111"/>
        <end position="138"/>
    </location>
</feature>
<accession>E1IDI0</accession>
<dbReference type="Pfam" id="PF00528">
    <property type="entry name" value="BPD_transp_1"/>
    <property type="match status" value="1"/>
</dbReference>
<comment type="caution">
    <text evidence="11">The sequence shown here is derived from an EMBL/GenBank/DDBJ whole genome shotgun (WGS) entry which is preliminary data.</text>
</comment>